<dbReference type="SFLD" id="SFLDS00052">
    <property type="entry name" value="Ferric_Reductase_Domain"/>
    <property type="match status" value="1"/>
</dbReference>
<dbReference type="GO" id="GO:0005886">
    <property type="term" value="C:plasma membrane"/>
    <property type="evidence" value="ECO:0007669"/>
    <property type="project" value="TreeGrafter"/>
</dbReference>
<organism evidence="10 11">
    <name type="scientific">Sarocladium strictum</name>
    <name type="common">Black bundle disease fungus</name>
    <name type="synonym">Acremonium strictum</name>
    <dbReference type="NCBI Taxonomy" id="5046"/>
    <lineage>
        <taxon>Eukaryota</taxon>
        <taxon>Fungi</taxon>
        <taxon>Dikarya</taxon>
        <taxon>Ascomycota</taxon>
        <taxon>Pezizomycotina</taxon>
        <taxon>Sordariomycetes</taxon>
        <taxon>Hypocreomycetidae</taxon>
        <taxon>Hypocreales</taxon>
        <taxon>Sarocladiaceae</taxon>
        <taxon>Sarocladium</taxon>
    </lineage>
</organism>
<keyword evidence="3 8" id="KW-0812">Transmembrane</keyword>
<feature type="transmembrane region" description="Helical" evidence="8">
    <location>
        <begin position="214"/>
        <end position="232"/>
    </location>
</feature>
<reference evidence="10" key="1">
    <citation type="submission" date="2022-10" db="EMBL/GenBank/DDBJ databases">
        <title>Determination and structural analysis of whole genome sequence of Sarocladium strictum F4-1.</title>
        <authorList>
            <person name="Hu L."/>
            <person name="Jiang Y."/>
        </authorList>
    </citation>
    <scope>NUCLEOTIDE SEQUENCE</scope>
    <source>
        <strain evidence="10">F4-1</strain>
    </source>
</reference>
<dbReference type="PANTHER" id="PTHR32361:SF9">
    <property type="entry name" value="FERRIC REDUCTASE TRANSMEMBRANE COMPONENT 3-RELATED"/>
    <property type="match status" value="1"/>
</dbReference>
<protein>
    <recommendedName>
        <fullName evidence="9">Ferric oxidoreductase domain-containing protein</fullName>
    </recommendedName>
</protein>
<feature type="transmembrane region" description="Helical" evidence="8">
    <location>
        <begin position="293"/>
        <end position="313"/>
    </location>
</feature>
<dbReference type="GO" id="GO:0006879">
    <property type="term" value="P:intracellular iron ion homeostasis"/>
    <property type="evidence" value="ECO:0007669"/>
    <property type="project" value="TreeGrafter"/>
</dbReference>
<dbReference type="Pfam" id="PF01794">
    <property type="entry name" value="Ferric_reduct"/>
    <property type="match status" value="1"/>
</dbReference>
<dbReference type="InterPro" id="IPR013130">
    <property type="entry name" value="Fe3_Rdtase_TM_dom"/>
</dbReference>
<evidence type="ECO:0000259" key="9">
    <source>
        <dbReference type="Pfam" id="PF01794"/>
    </source>
</evidence>
<feature type="region of interest" description="Disordered" evidence="7">
    <location>
        <begin position="470"/>
        <end position="491"/>
    </location>
</feature>
<dbReference type="InterPro" id="IPR039261">
    <property type="entry name" value="FNR_nucleotide-bd"/>
</dbReference>
<dbReference type="Gene3D" id="3.40.50.80">
    <property type="entry name" value="Nucleotide-binding domain of ferredoxin-NADP reductase (FNR) module"/>
    <property type="match status" value="1"/>
</dbReference>
<evidence type="ECO:0000256" key="8">
    <source>
        <dbReference type="SAM" id="Phobius"/>
    </source>
</evidence>
<dbReference type="PANTHER" id="PTHR32361">
    <property type="entry name" value="FERRIC/CUPRIC REDUCTASE TRANSMEMBRANE COMPONENT"/>
    <property type="match status" value="1"/>
</dbReference>
<feature type="transmembrane region" description="Helical" evidence="8">
    <location>
        <begin position="153"/>
        <end position="174"/>
    </location>
</feature>
<keyword evidence="5" id="KW-0406">Ion transport</keyword>
<feature type="transmembrane region" description="Helical" evidence="8">
    <location>
        <begin position="328"/>
        <end position="350"/>
    </location>
</feature>
<name>A0AA39GPV3_SARSR</name>
<dbReference type="InterPro" id="IPR051410">
    <property type="entry name" value="Ferric/Cupric_Reductase"/>
</dbReference>
<feature type="compositionally biased region" description="Polar residues" evidence="7">
    <location>
        <begin position="472"/>
        <end position="483"/>
    </location>
</feature>
<keyword evidence="2" id="KW-0813">Transport</keyword>
<comment type="subcellular location">
    <subcellularLocation>
        <location evidence="1">Membrane</location>
        <topology evidence="1">Multi-pass membrane protein</topology>
    </subcellularLocation>
</comment>
<dbReference type="Proteomes" id="UP001175261">
    <property type="component" value="Unassembled WGS sequence"/>
</dbReference>
<evidence type="ECO:0000256" key="5">
    <source>
        <dbReference type="ARBA" id="ARBA00023065"/>
    </source>
</evidence>
<evidence type="ECO:0000256" key="7">
    <source>
        <dbReference type="SAM" id="MobiDB-lite"/>
    </source>
</evidence>
<feature type="domain" description="Ferric oxidoreductase" evidence="9">
    <location>
        <begin position="256"/>
        <end position="372"/>
    </location>
</feature>
<dbReference type="GO" id="GO:0000293">
    <property type="term" value="F:ferric-chelate reductase activity"/>
    <property type="evidence" value="ECO:0007669"/>
    <property type="project" value="TreeGrafter"/>
</dbReference>
<keyword evidence="6 8" id="KW-0472">Membrane</keyword>
<dbReference type="EMBL" id="JAPDFR010000001">
    <property type="protein sequence ID" value="KAK0391365.1"/>
    <property type="molecule type" value="Genomic_DNA"/>
</dbReference>
<gene>
    <name evidence="10" type="ORF">NLU13_0866</name>
</gene>
<evidence type="ECO:0000256" key="6">
    <source>
        <dbReference type="ARBA" id="ARBA00023136"/>
    </source>
</evidence>
<dbReference type="GO" id="GO:0006826">
    <property type="term" value="P:iron ion transport"/>
    <property type="evidence" value="ECO:0007669"/>
    <property type="project" value="TreeGrafter"/>
</dbReference>
<feature type="transmembrane region" description="Helical" evidence="8">
    <location>
        <begin position="252"/>
        <end position="272"/>
    </location>
</feature>
<evidence type="ECO:0000256" key="4">
    <source>
        <dbReference type="ARBA" id="ARBA00022989"/>
    </source>
</evidence>
<dbReference type="GO" id="GO:0015677">
    <property type="term" value="P:copper ion import"/>
    <property type="evidence" value="ECO:0007669"/>
    <property type="project" value="TreeGrafter"/>
</dbReference>
<feature type="transmembrane region" description="Helical" evidence="8">
    <location>
        <begin position="357"/>
        <end position="377"/>
    </location>
</feature>
<evidence type="ECO:0000313" key="10">
    <source>
        <dbReference type="EMBL" id="KAK0391365.1"/>
    </source>
</evidence>
<evidence type="ECO:0000256" key="3">
    <source>
        <dbReference type="ARBA" id="ARBA00022692"/>
    </source>
</evidence>
<keyword evidence="4 8" id="KW-1133">Transmembrane helix</keyword>
<comment type="caution">
    <text evidence="10">The sequence shown here is derived from an EMBL/GenBank/DDBJ whole genome shotgun (WGS) entry which is preliminary data.</text>
</comment>
<dbReference type="AlphaFoldDB" id="A0AA39GPV3"/>
<dbReference type="SFLD" id="SFLDG01168">
    <property type="entry name" value="Ferric_reductase_subgroup_(FRE"/>
    <property type="match status" value="1"/>
</dbReference>
<dbReference type="CDD" id="cd06186">
    <property type="entry name" value="NOX_Duox_like_FAD_NADP"/>
    <property type="match status" value="1"/>
</dbReference>
<evidence type="ECO:0000256" key="2">
    <source>
        <dbReference type="ARBA" id="ARBA00022448"/>
    </source>
</evidence>
<sequence length="696" mass="77468">MAVVPLEGYGREEYGLMCATACAWKMPYTIDCPEFANMTEEERAEAYPSPSCFASNTPYLTSLAWCIHSYCPKNTSLYEIEKFWEKDMIYEATSLLYSYPEALAKVDPDHPPAPLSPDETVFNRTISMEDSMWEASFNGVREYGATSKNESTYSLVIILGSVFMPIILSFLRFLPFPASARRRFNAYFIDPPAWGKKHLAPILGLGLVPTRGQALFILYIILINAVATFDGYPDYQPNGFLPDRHYALMRFIGNRAGTIAFVNVAVLILYAGRNSLLLALTNWSHSTFLLLHRWVATICVIQVVLHSLLWLRIMIEQDSYAEAVKEEYWIWGIVATVMFSMFLPFSALPVRKILYEVFLIVHICLSVMAIVGSWYHIWYLYEGLGGYEIWLILASVFWGCERLVRLVRISRHGVKRAYVTRIDDKYLRVDIPDVDAHGHCFVYFPTLSWRVWENHPFSIVNYSSRETKFDSGESSETSSQIQPDQGAEGLASKETGIVATNSPVSTAGGDVRPGVTLFVQVMKGFTTKLAKKADTGSSVPVLIECSYGYGDHLAPTSEYPNTVVIAGGVGIAGVLSALKSSFSIFSRPAGTTKLYWGIKQRGLVDAVKYMILGEKACEAEAGNGSPSKWGHFDAHVTIGSRMDIKQVITSEVESSVSGVTVIVCGPAGMCDDARVVCSGLARHGAKVRYVEEAFSW</sequence>
<evidence type="ECO:0000313" key="11">
    <source>
        <dbReference type="Proteomes" id="UP001175261"/>
    </source>
</evidence>
<keyword evidence="11" id="KW-1185">Reference proteome</keyword>
<proteinExistence type="predicted"/>
<accession>A0AA39GPV3</accession>
<evidence type="ECO:0000256" key="1">
    <source>
        <dbReference type="ARBA" id="ARBA00004141"/>
    </source>
</evidence>
<dbReference type="SUPFAM" id="SSF52343">
    <property type="entry name" value="Ferredoxin reductase-like, C-terminal NADP-linked domain"/>
    <property type="match status" value="1"/>
</dbReference>